<gene>
    <name evidence="7" type="ORF">QI30_02925</name>
</gene>
<dbReference type="RefSeq" id="WP_126989454.1">
    <property type="nucleotide sequence ID" value="NZ_JTFC01000008.1"/>
</dbReference>
<evidence type="ECO:0000256" key="3">
    <source>
        <dbReference type="ARBA" id="ARBA00022692"/>
    </source>
</evidence>
<protein>
    <recommendedName>
        <fullName evidence="9">Tryptophan-rich sensory protein</fullName>
    </recommendedName>
</protein>
<feature type="transmembrane region" description="Helical" evidence="6">
    <location>
        <begin position="101"/>
        <end position="121"/>
    </location>
</feature>
<accession>A0A433RXV9</accession>
<keyword evidence="8" id="KW-1185">Reference proteome</keyword>
<feature type="transmembrane region" description="Helical" evidence="6">
    <location>
        <begin position="191"/>
        <end position="207"/>
    </location>
</feature>
<feature type="transmembrane region" description="Helical" evidence="6">
    <location>
        <begin position="5"/>
        <end position="25"/>
    </location>
</feature>
<reference evidence="7 8" key="1">
    <citation type="submission" date="2014-11" db="EMBL/GenBank/DDBJ databases">
        <title>Genome sequence and analysis of novel Kurthia sp.</title>
        <authorList>
            <person name="Lawson J.N."/>
            <person name="Gonzalez J.E."/>
            <person name="Rinauldi L."/>
            <person name="Xuan Z."/>
            <person name="Firman A."/>
            <person name="Shaddox L."/>
            <person name="Trudeau A."/>
            <person name="Shah S."/>
            <person name="Reiman D."/>
        </authorList>
    </citation>
    <scope>NUCLEOTIDE SEQUENCE [LARGE SCALE GENOMIC DNA]</scope>
    <source>
        <strain evidence="7 8">3B1D</strain>
    </source>
</reference>
<dbReference type="EMBL" id="JTFC01000008">
    <property type="protein sequence ID" value="RUS58113.1"/>
    <property type="molecule type" value="Genomic_DNA"/>
</dbReference>
<comment type="caution">
    <text evidence="7">The sequence shown here is derived from an EMBL/GenBank/DDBJ whole genome shotgun (WGS) entry which is preliminary data.</text>
</comment>
<dbReference type="InterPro" id="IPR004307">
    <property type="entry name" value="TspO_MBR"/>
</dbReference>
<dbReference type="OrthoDB" id="5189031at2"/>
<comment type="subcellular location">
    <subcellularLocation>
        <location evidence="1">Membrane</location>
        <topology evidence="1">Multi-pass membrane protein</topology>
    </subcellularLocation>
</comment>
<evidence type="ECO:0000256" key="5">
    <source>
        <dbReference type="ARBA" id="ARBA00023136"/>
    </source>
</evidence>
<keyword evidence="3 6" id="KW-0812">Transmembrane</keyword>
<feature type="transmembrane region" description="Helical" evidence="6">
    <location>
        <begin position="213"/>
        <end position="233"/>
    </location>
</feature>
<evidence type="ECO:0000256" key="1">
    <source>
        <dbReference type="ARBA" id="ARBA00004141"/>
    </source>
</evidence>
<dbReference type="Proteomes" id="UP000288623">
    <property type="component" value="Unassembled WGS sequence"/>
</dbReference>
<dbReference type="InterPro" id="IPR038330">
    <property type="entry name" value="TspO/MBR-related_sf"/>
</dbReference>
<keyword evidence="4 6" id="KW-1133">Transmembrane helix</keyword>
<evidence type="ECO:0000256" key="4">
    <source>
        <dbReference type="ARBA" id="ARBA00022989"/>
    </source>
</evidence>
<evidence type="ECO:0000313" key="8">
    <source>
        <dbReference type="Proteomes" id="UP000288623"/>
    </source>
</evidence>
<feature type="transmembrane region" description="Helical" evidence="6">
    <location>
        <begin position="79"/>
        <end position="95"/>
    </location>
</feature>
<dbReference type="GO" id="GO:0016020">
    <property type="term" value="C:membrane"/>
    <property type="evidence" value="ECO:0007669"/>
    <property type="project" value="UniProtKB-SubCell"/>
</dbReference>
<evidence type="ECO:0000256" key="2">
    <source>
        <dbReference type="ARBA" id="ARBA00007524"/>
    </source>
</evidence>
<comment type="similarity">
    <text evidence="2">Belongs to the TspO/BZRP family.</text>
</comment>
<dbReference type="PANTHER" id="PTHR33802">
    <property type="entry name" value="SI:CH211-161H7.5-RELATED"/>
    <property type="match status" value="1"/>
</dbReference>
<feature type="transmembrane region" description="Helical" evidence="6">
    <location>
        <begin position="133"/>
        <end position="155"/>
    </location>
</feature>
<sequence length="237" mass="26632">MRLYIAMWIGFGAMVIVNALANLLPLNGQTTGEISNKINVLFTPAGYVFSIWSLIYVLLIVWLIVIYKRVKRRDFNTKVGVAFVATCVWNIAWLICWHFEFFGTSIIFMLLLLVTLIFIYLQYKNDEQGFGKRLPFSFYLAWISVATIANISFVLKYNGVSLGINEVFGSFVLVIIAALLTILAVKVSRDLFFLLVTTWALIGVSVANEQALMATGTGIVVGIMVLVSLFVYVKDRN</sequence>
<feature type="transmembrane region" description="Helical" evidence="6">
    <location>
        <begin position="167"/>
        <end position="184"/>
    </location>
</feature>
<name>A0A433RXV9_9BACL</name>
<feature type="transmembrane region" description="Helical" evidence="6">
    <location>
        <begin position="45"/>
        <end position="67"/>
    </location>
</feature>
<dbReference type="Pfam" id="PF03073">
    <property type="entry name" value="TspO_MBR"/>
    <property type="match status" value="1"/>
</dbReference>
<keyword evidence="5 6" id="KW-0472">Membrane</keyword>
<dbReference type="PANTHER" id="PTHR33802:SF1">
    <property type="entry name" value="XK-RELATED PROTEIN"/>
    <property type="match status" value="1"/>
</dbReference>
<evidence type="ECO:0008006" key="9">
    <source>
        <dbReference type="Google" id="ProtNLM"/>
    </source>
</evidence>
<dbReference type="Gene3D" id="1.20.1260.100">
    <property type="entry name" value="TspO/MBR protein"/>
    <property type="match status" value="1"/>
</dbReference>
<proteinExistence type="inferred from homology"/>
<evidence type="ECO:0000256" key="6">
    <source>
        <dbReference type="SAM" id="Phobius"/>
    </source>
</evidence>
<evidence type="ECO:0000313" key="7">
    <source>
        <dbReference type="EMBL" id="RUS58113.1"/>
    </source>
</evidence>
<organism evidence="7 8">
    <name type="scientific">Candidatus Kurthia intestinigallinarum</name>
    <dbReference type="NCBI Taxonomy" id="1562256"/>
    <lineage>
        <taxon>Bacteria</taxon>
        <taxon>Bacillati</taxon>
        <taxon>Bacillota</taxon>
        <taxon>Bacilli</taxon>
        <taxon>Bacillales</taxon>
        <taxon>Caryophanaceae</taxon>
        <taxon>Kurthia</taxon>
    </lineage>
</organism>
<dbReference type="AlphaFoldDB" id="A0A433RXV9"/>